<organism evidence="1 2">
    <name type="scientific">Pseudomonas cuatrocienegasensis</name>
    <dbReference type="NCBI Taxonomy" id="543360"/>
    <lineage>
        <taxon>Bacteria</taxon>
        <taxon>Pseudomonadati</taxon>
        <taxon>Pseudomonadota</taxon>
        <taxon>Gammaproteobacteria</taxon>
        <taxon>Pseudomonadales</taxon>
        <taxon>Pseudomonadaceae</taxon>
        <taxon>Pseudomonas</taxon>
    </lineage>
</organism>
<evidence type="ECO:0000313" key="1">
    <source>
        <dbReference type="EMBL" id="SEQ97311.1"/>
    </source>
</evidence>
<proteinExistence type="predicted"/>
<evidence type="ECO:0008006" key="3">
    <source>
        <dbReference type="Google" id="ProtNLM"/>
    </source>
</evidence>
<protein>
    <recommendedName>
        <fullName evidence="3">EH_Signature domain-containing protein</fullName>
    </recommendedName>
</protein>
<dbReference type="Proteomes" id="UP000198512">
    <property type="component" value="Unassembled WGS sequence"/>
</dbReference>
<sequence length="363" mass="40694">MTKSVVNLTFHVSSAGMLKVSGVTGAVESLKHVLSGEPAPRTLDIPSFLDQRDKMRAGGRSRTFESKLLAVGDVYVKEAFDELSRKLHGCARIEVFCDPTPHEQMLLVQWLAWLTTQDGLIEKTVLHHCIVLLGGQLSKYWTPHQLYTSTSPVTKEVVSTALNAWNAYTHSTPEQWVGLLSEDLSALPYLRYAVFRALQELPSVDRGLSRTAWSVLDFLSSRAEPTFGQVLQAVGDSDTSHFMGDLETRIWLREFLRLGLCRVVNKQQGQELPRIGAFDANLSELLDCRFTLSVAGLALVSGKRDLLDLAIVDYWWGGTRLNNHTYWRWDSRKAQLIAPAQGKFPDRHLAPGRVLSFSNTEKK</sequence>
<gene>
    <name evidence="1" type="ORF">SAMN05216600_112140</name>
</gene>
<accession>A0ABY1BJ00</accession>
<comment type="caution">
    <text evidence="1">The sequence shown here is derived from an EMBL/GenBank/DDBJ whole genome shotgun (WGS) entry which is preliminary data.</text>
</comment>
<evidence type="ECO:0000313" key="2">
    <source>
        <dbReference type="Proteomes" id="UP000198512"/>
    </source>
</evidence>
<name>A0ABY1BJ00_9PSED</name>
<dbReference type="EMBL" id="FOFP01000012">
    <property type="protein sequence ID" value="SEQ97311.1"/>
    <property type="molecule type" value="Genomic_DNA"/>
</dbReference>
<dbReference type="RefSeq" id="WP_069519287.1">
    <property type="nucleotide sequence ID" value="NZ_FOFP01000012.1"/>
</dbReference>
<keyword evidence="2" id="KW-1185">Reference proteome</keyword>
<reference evidence="1 2" key="1">
    <citation type="submission" date="2016-10" db="EMBL/GenBank/DDBJ databases">
        <authorList>
            <person name="Varghese N."/>
            <person name="Submissions S."/>
        </authorList>
    </citation>
    <scope>NUCLEOTIDE SEQUENCE [LARGE SCALE GENOMIC DNA]</scope>
    <source>
        <strain evidence="1 2">CIP 109853</strain>
    </source>
</reference>